<proteinExistence type="predicted"/>
<dbReference type="InterPro" id="IPR010813">
    <property type="entry name" value="DUF1413"/>
</dbReference>
<dbReference type="STRING" id="336988.NT96_01280"/>
<evidence type="ECO:0000313" key="2">
    <source>
        <dbReference type="Proteomes" id="UP000004959"/>
    </source>
</evidence>
<dbReference type="EMBL" id="AFVZ01000001">
    <property type="protein sequence ID" value="EHN59607.1"/>
    <property type="molecule type" value="Genomic_DNA"/>
</dbReference>
<dbReference type="AlphaFoldDB" id="G9WG29"/>
<sequence length="80" mass="9547">MNGQLDQIFQKVNSQLEQLKTGTTFSLPDLYGQEAWRDLYIGDRVMAGNFFLRQVRQGMYPHVKELTDKDENNRRQYLKY</sequence>
<dbReference type="PATRIC" id="fig|1045004.4.peg.1500"/>
<comment type="caution">
    <text evidence="1">The sequence shown here is derived from an EMBL/GenBank/DDBJ whole genome shotgun (WGS) entry which is preliminary data.</text>
</comment>
<dbReference type="RefSeq" id="WP_007746615.1">
    <property type="nucleotide sequence ID" value="NZ_CM001398.1"/>
</dbReference>
<keyword evidence="2" id="KW-1185">Reference proteome</keyword>
<name>G9WG29_9LACO</name>
<dbReference type="OrthoDB" id="2299663at2"/>
<gene>
    <name evidence="1" type="ORF">OKIT_1526</name>
</gene>
<accession>G9WG29</accession>
<protein>
    <recommendedName>
        <fullName evidence="3">Single-stranded DNA-binding protein</fullName>
    </recommendedName>
</protein>
<reference evidence="1 2" key="1">
    <citation type="journal article" date="2012" name="PLoS ONE">
        <title>Functional divergence in the genus oenococcus as predicted by genome sequencing of the newly-described species, Oenococcus kitaharae.</title>
        <authorList>
            <person name="Borneman A.R."/>
            <person name="McCarthy J.M."/>
            <person name="Chambers P.J."/>
            <person name="Bartowsky E.J."/>
        </authorList>
    </citation>
    <scope>NUCLEOTIDE SEQUENCE [LARGE SCALE GENOMIC DNA]</scope>
    <source>
        <strain evidence="2">DSM17330</strain>
    </source>
</reference>
<dbReference type="eggNOG" id="ENOG50308N0">
    <property type="taxonomic scope" value="Bacteria"/>
</dbReference>
<organism evidence="1 2">
    <name type="scientific">Oenococcus kitaharae DSM 17330</name>
    <dbReference type="NCBI Taxonomy" id="1045004"/>
    <lineage>
        <taxon>Bacteria</taxon>
        <taxon>Bacillati</taxon>
        <taxon>Bacillota</taxon>
        <taxon>Bacilli</taxon>
        <taxon>Lactobacillales</taxon>
        <taxon>Lactobacillaceae</taxon>
        <taxon>Oenococcus</taxon>
    </lineage>
</organism>
<evidence type="ECO:0000313" key="1">
    <source>
        <dbReference type="EMBL" id="EHN59607.1"/>
    </source>
</evidence>
<dbReference type="HOGENOM" id="CLU_2586278_0_0_9"/>
<dbReference type="Pfam" id="PF07205">
    <property type="entry name" value="DUF1413"/>
    <property type="match status" value="1"/>
</dbReference>
<dbReference type="Proteomes" id="UP000004959">
    <property type="component" value="Chromosome"/>
</dbReference>
<evidence type="ECO:0008006" key="3">
    <source>
        <dbReference type="Google" id="ProtNLM"/>
    </source>
</evidence>